<dbReference type="EMBL" id="LVHI01000014">
    <property type="protein sequence ID" value="OAK53942.1"/>
    <property type="molecule type" value="Genomic_DNA"/>
</dbReference>
<evidence type="ECO:0000313" key="3">
    <source>
        <dbReference type="Proteomes" id="UP000077519"/>
    </source>
</evidence>
<dbReference type="Gene3D" id="2.40.400.10">
    <property type="entry name" value="Acetoacetate decarboxylase-like"/>
    <property type="match status" value="1"/>
</dbReference>
<accession>A0A177YEG3</accession>
<comment type="caution">
    <text evidence="2">The sequence shown here is derived from an EMBL/GenBank/DDBJ whole genome shotgun (WGS) entry which is preliminary data.</text>
</comment>
<feature type="region of interest" description="Disordered" evidence="1">
    <location>
        <begin position="1"/>
        <end position="20"/>
    </location>
</feature>
<dbReference type="AlphaFoldDB" id="A0A177YEG3"/>
<dbReference type="PANTHER" id="PTHR40518">
    <property type="entry name" value="ACETOACETATE DECARBOXYLASE"/>
    <property type="match status" value="1"/>
</dbReference>
<evidence type="ECO:0000313" key="2">
    <source>
        <dbReference type="EMBL" id="OAK53942.1"/>
    </source>
</evidence>
<keyword evidence="3" id="KW-1185">Reference proteome</keyword>
<evidence type="ECO:0000256" key="1">
    <source>
        <dbReference type="SAM" id="MobiDB-lite"/>
    </source>
</evidence>
<dbReference type="SUPFAM" id="SSF160104">
    <property type="entry name" value="Acetoacetate decarboxylase-like"/>
    <property type="match status" value="1"/>
</dbReference>
<sequence length="218" mass="23271">MWSVIESEADHGDWPDSPPPPWPAEVRATIWWHRATAAGRELLPEASLPVTVAMVVDYASSPVGPYREILASPTLRRPGGGHGKLPRLAVPFIAVDSDRSVHGGRTHWQLPKVLADFDGDVLGESRAEGPDWSVATTASGRGPTFPMKGGIGFSQPVDEEFLIAGSRLTGKARLCRVTVDAQGPTLGSWLKSGTHLGLQIVSGKMTTGPSRLVTVPED</sequence>
<reference evidence="2 3" key="1">
    <citation type="submission" date="2016-03" db="EMBL/GenBank/DDBJ databases">
        <title>Genome sequence of Rhodococcus kyotonensis KB10.</title>
        <authorList>
            <person name="Jeong H."/>
            <person name="Hong C.E."/>
            <person name="Jo S.H."/>
            <person name="Park J.M."/>
        </authorList>
    </citation>
    <scope>NUCLEOTIDE SEQUENCE [LARGE SCALE GENOMIC DNA]</scope>
    <source>
        <strain evidence="2 3">KB10</strain>
    </source>
</reference>
<name>A0A177YEG3_9NOCA</name>
<dbReference type="Proteomes" id="UP000077519">
    <property type="component" value="Unassembled WGS sequence"/>
</dbReference>
<dbReference type="RefSeq" id="WP_068426661.1">
    <property type="nucleotide sequence ID" value="NZ_LVHI01000014.1"/>
</dbReference>
<dbReference type="PANTHER" id="PTHR40518:SF1">
    <property type="entry name" value="ACETOACETATE DECARBOXYLASE"/>
    <property type="match status" value="1"/>
</dbReference>
<dbReference type="InterPro" id="IPR023375">
    <property type="entry name" value="ADC_dom_sf"/>
</dbReference>
<organism evidence="2 3">
    <name type="scientific">Rhodococcoides kyotonense</name>
    <dbReference type="NCBI Taxonomy" id="398843"/>
    <lineage>
        <taxon>Bacteria</taxon>
        <taxon>Bacillati</taxon>
        <taxon>Actinomycetota</taxon>
        <taxon>Actinomycetes</taxon>
        <taxon>Mycobacteriales</taxon>
        <taxon>Nocardiaceae</taxon>
        <taxon>Rhodococcoides</taxon>
    </lineage>
</organism>
<gene>
    <name evidence="2" type="ORF">A3K89_21815</name>
</gene>
<proteinExistence type="predicted"/>
<protein>
    <recommendedName>
        <fullName evidence="4">Acetoacetate decarboxylase (ADC)</fullName>
    </recommendedName>
</protein>
<evidence type="ECO:0008006" key="4">
    <source>
        <dbReference type="Google" id="ProtNLM"/>
    </source>
</evidence>